<dbReference type="InterPro" id="IPR036364">
    <property type="entry name" value="SEA_dom_sf"/>
</dbReference>
<evidence type="ECO:0000313" key="5">
    <source>
        <dbReference type="Proteomes" id="UP000504634"/>
    </source>
</evidence>
<evidence type="ECO:0000256" key="2">
    <source>
        <dbReference type="SAM" id="Phobius"/>
    </source>
</evidence>
<dbReference type="Pfam" id="PF01390">
    <property type="entry name" value="SEA"/>
    <property type="match status" value="1"/>
</dbReference>
<proteinExistence type="predicted"/>
<feature type="domain" description="SEA" evidence="4">
    <location>
        <begin position="1101"/>
        <end position="1217"/>
    </location>
</feature>
<dbReference type="Proteomes" id="UP000504634">
    <property type="component" value="Unplaced"/>
</dbReference>
<evidence type="ECO:0000256" key="1">
    <source>
        <dbReference type="SAM" id="MobiDB-lite"/>
    </source>
</evidence>
<reference evidence="6 7" key="1">
    <citation type="submission" date="2025-04" db="UniProtKB">
        <authorList>
            <consortium name="RefSeq"/>
        </authorList>
    </citation>
    <scope>IDENTIFICATION</scope>
    <source>
        <strain evidence="6 7">11010-0011.00</strain>
        <tissue evidence="6 7">Whole body</tissue>
    </source>
</reference>
<feature type="compositionally biased region" description="Basic and acidic residues" evidence="1">
    <location>
        <begin position="646"/>
        <end position="655"/>
    </location>
</feature>
<dbReference type="Gene3D" id="3.30.70.960">
    <property type="entry name" value="SEA domain"/>
    <property type="match status" value="1"/>
</dbReference>
<feature type="region of interest" description="Disordered" evidence="1">
    <location>
        <begin position="387"/>
        <end position="441"/>
    </location>
</feature>
<feature type="compositionally biased region" description="Basic and acidic residues" evidence="1">
    <location>
        <begin position="310"/>
        <end position="332"/>
    </location>
</feature>
<feature type="region of interest" description="Disordered" evidence="1">
    <location>
        <begin position="454"/>
        <end position="480"/>
    </location>
</feature>
<feature type="region of interest" description="Disordered" evidence="1">
    <location>
        <begin position="1017"/>
        <end position="1049"/>
    </location>
</feature>
<protein>
    <submittedName>
        <fullName evidence="6 7">Uncharacterized protein LOC115627027</fullName>
    </submittedName>
</protein>
<dbReference type="SUPFAM" id="SSF82671">
    <property type="entry name" value="SEA domain"/>
    <property type="match status" value="1"/>
</dbReference>
<dbReference type="RefSeq" id="XP_030378420.1">
    <property type="nucleotide sequence ID" value="XM_030522560.1"/>
</dbReference>
<feature type="compositionally biased region" description="Basic and acidic residues" evidence="1">
    <location>
        <begin position="400"/>
        <end position="416"/>
    </location>
</feature>
<dbReference type="OrthoDB" id="6162910at2759"/>
<feature type="region of interest" description="Disordered" evidence="1">
    <location>
        <begin position="637"/>
        <end position="671"/>
    </location>
</feature>
<keyword evidence="2" id="KW-0812">Transmembrane</keyword>
<feature type="region of interest" description="Disordered" evidence="1">
    <location>
        <begin position="796"/>
        <end position="817"/>
    </location>
</feature>
<evidence type="ECO:0000256" key="3">
    <source>
        <dbReference type="SAM" id="SignalP"/>
    </source>
</evidence>
<feature type="compositionally biased region" description="Basic and acidic residues" evidence="1">
    <location>
        <begin position="896"/>
        <end position="921"/>
    </location>
</feature>
<feature type="transmembrane region" description="Helical" evidence="2">
    <location>
        <begin position="1267"/>
        <end position="1291"/>
    </location>
</feature>
<keyword evidence="5" id="KW-1185">Reference proteome</keyword>
<dbReference type="RefSeq" id="XP_030378428.1">
    <property type="nucleotide sequence ID" value="XM_030522568.1"/>
</dbReference>
<dbReference type="GeneID" id="115627027"/>
<keyword evidence="2" id="KW-0472">Membrane</keyword>
<name>A0A6J2TTF5_DROLE</name>
<evidence type="ECO:0000259" key="4">
    <source>
        <dbReference type="PROSITE" id="PS50024"/>
    </source>
</evidence>
<evidence type="ECO:0000313" key="7">
    <source>
        <dbReference type="RefSeq" id="XP_030378428.1"/>
    </source>
</evidence>
<feature type="region of interest" description="Disordered" evidence="1">
    <location>
        <begin position="895"/>
        <end position="923"/>
    </location>
</feature>
<sequence length="1432" mass="160018">MPGNAKVQLPRAMFKSVPRMLMTPILIFAAFCCISAQKETSPFFPSQNRFIPSSGQFPSNFGTGTEDRSKASTIRFSNTPGSYHEQIVFSESNNNNKDAAHNTQVAKPYWQPEYYDVSPRPFGVPENYDATKNAPQLNALANVFTRPKAIRNGSTSNGITQASQPNRGNVLQQHTQFSTHSTSPTNVKQLESNIFDNNAPPLPSHIIPHRYQRNYQATAKATRSSVTAESSEINRNNRFGISRTKHTTTTSTSLPIKHNTSFLNRNISSSRRLVFNSSIQSEHSPKQRHFGLNNVRLRPLRPSSSIESIDDTKEHKLGSQEQQKGHLLESEPAAFEEKLIPSKKAEVTKTRGHDSNEEPVILTSNFYLSDGTRMDGASGSIGVLSDFSTDGNEDLPTDSSEIKDSTEIVTDIKNDENISSTEESDPETTEDLMNTLTTDQPGDHRLVEATSLAPSKNNTMEYSIEKEDQDESEYGSGDEEDFDEYEYDEEDGSGEYNIGKETTEDGTIKEKTEREIISVVTTKSIVNGSTAFPASVTPGTWIEDIDSSAMSEKEYMKTSGADITMPAPQDDGQIDHSATSVTQLLVPSTPDVTENYVVVASVQTSRSINGARFLPFPSIEQEETKKTLSELERKVHLKQQHTQFDTSREETRENTEFSTNTSPTETLPTLENETSTSQLAITDLYSTEESIIDKLDRVQSELSSGLLSGKYPVINEMDASATVAPVTPRAEYVLPHIRKFVPKTTTMMPHTTTSGNKLRVPHIKEVAVDDLSSLLPMGFKPKTSYKNWKITTSTSTTTKMPTTVNHPSKPSRNSSISRSFRNGGVVLQDIELIGLLPKGYKLPKIMTTPTPTSTIIISKETDFESIFRKTKFDDSLAALLPKDYNIKITQMPKVENLPKHGDISKGLPPDDNHSKEEEPKAELSSSVLLTKIKDIQKFLPPGYELNKTDDNLSVQPKQKVYSSSLRPPLTVVTTPQTNEAPVKELSNTSGSLKVVFPKGFHKRIGSHRLTTPHTLHDLNEERSSPPVVIKKGPPTRASTEFTGWPTSPTTPLSIEKMSVQVISFEDLLAKSTTTSIPIETSTDTTTTTTTQRPTKPGHCKANCDLAGTIKIIGGVTWKPELLDHNTQEWKNLAHELETQLNEIFSTGAQLRQWYNKVRIDSFSKGSVLVDYYVEFSNITQDVDTLEIKQLFHDALKQPSMHSPPIISELEDETNIAFETLKQNQSLNYSYQMGKYLIDPVATEFSVIAKNVQTNVEYAEEDLFIPQWAIVVIVIGIGSLVFVVIFGVTVLLNRQKRAKKVPIPLTNDMLNELKVNHMSGADNYGIDDFYNIDDPWKDTKSKRFDNSVNGGNNFNIYDSWRSNRSPLNGTDYLYDQQLNLSQKVDSLKRQNLNQHSQYIGHQYPDAFANAQQMYNYNHNTSRARYPRDYDPDF</sequence>
<gene>
    <name evidence="6 7" type="primary">LOC115627027</name>
</gene>
<dbReference type="InterPro" id="IPR000082">
    <property type="entry name" value="SEA_dom"/>
</dbReference>
<keyword evidence="2" id="KW-1133">Transmembrane helix</keyword>
<organism evidence="5 7">
    <name type="scientific">Drosophila lebanonensis</name>
    <name type="common">Fruit fly</name>
    <name type="synonym">Scaptodrosophila lebanonensis</name>
    <dbReference type="NCBI Taxonomy" id="7225"/>
    <lineage>
        <taxon>Eukaryota</taxon>
        <taxon>Metazoa</taxon>
        <taxon>Ecdysozoa</taxon>
        <taxon>Arthropoda</taxon>
        <taxon>Hexapoda</taxon>
        <taxon>Insecta</taxon>
        <taxon>Pterygota</taxon>
        <taxon>Neoptera</taxon>
        <taxon>Endopterygota</taxon>
        <taxon>Diptera</taxon>
        <taxon>Brachycera</taxon>
        <taxon>Muscomorpha</taxon>
        <taxon>Ephydroidea</taxon>
        <taxon>Drosophilidae</taxon>
        <taxon>Scaptodrosophila</taxon>
    </lineage>
</organism>
<feature type="chain" id="PRO_5044642680" evidence="3">
    <location>
        <begin position="37"/>
        <end position="1432"/>
    </location>
</feature>
<evidence type="ECO:0000313" key="6">
    <source>
        <dbReference type="RefSeq" id="XP_030378420.1"/>
    </source>
</evidence>
<keyword evidence="3" id="KW-0732">Signal</keyword>
<feature type="compositionally biased region" description="Acidic residues" evidence="1">
    <location>
        <begin position="467"/>
        <end position="480"/>
    </location>
</feature>
<feature type="region of interest" description="Disordered" evidence="1">
    <location>
        <begin position="302"/>
        <end position="332"/>
    </location>
</feature>
<feature type="compositionally biased region" description="Low complexity" evidence="1">
    <location>
        <begin position="658"/>
        <end position="671"/>
    </location>
</feature>
<feature type="compositionally biased region" description="Polar residues" evidence="1">
    <location>
        <begin position="1036"/>
        <end position="1049"/>
    </location>
</feature>
<dbReference type="PROSITE" id="PS50024">
    <property type="entry name" value="SEA"/>
    <property type="match status" value="1"/>
</dbReference>
<feature type="signal peptide" evidence="3">
    <location>
        <begin position="1"/>
        <end position="36"/>
    </location>
</feature>
<accession>A0A6J2TTF5</accession>